<keyword evidence="3" id="KW-0325">Glycoprotein</keyword>
<keyword evidence="3" id="KW-0735">Signal-anchor</keyword>
<keyword evidence="3" id="KW-1133">Transmembrane helix</keyword>
<dbReference type="Proteomes" id="UP001497497">
    <property type="component" value="Unassembled WGS sequence"/>
</dbReference>
<keyword evidence="3" id="KW-0812">Transmembrane</keyword>
<evidence type="ECO:0000256" key="2">
    <source>
        <dbReference type="ARBA" id="ARBA00022679"/>
    </source>
</evidence>
<comment type="subcellular location">
    <subcellularLocation>
        <location evidence="3">Golgi apparatus</location>
        <location evidence="3">Golgi stack membrane</location>
        <topology evidence="3">Single-pass type II membrane protein</topology>
    </subcellularLocation>
</comment>
<name>A0AAV2IHX3_LYMST</name>
<evidence type="ECO:0000256" key="1">
    <source>
        <dbReference type="ARBA" id="ARBA00022676"/>
    </source>
</evidence>
<organism evidence="4 5">
    <name type="scientific">Lymnaea stagnalis</name>
    <name type="common">Great pond snail</name>
    <name type="synonym">Helix stagnalis</name>
    <dbReference type="NCBI Taxonomy" id="6523"/>
    <lineage>
        <taxon>Eukaryota</taxon>
        <taxon>Metazoa</taxon>
        <taxon>Spiralia</taxon>
        <taxon>Lophotrochozoa</taxon>
        <taxon>Mollusca</taxon>
        <taxon>Gastropoda</taxon>
        <taxon>Heterobranchia</taxon>
        <taxon>Euthyneura</taxon>
        <taxon>Panpulmonata</taxon>
        <taxon>Hygrophila</taxon>
        <taxon>Lymnaeoidea</taxon>
        <taxon>Lymnaeidae</taxon>
        <taxon>Lymnaea</taxon>
    </lineage>
</organism>
<dbReference type="GO" id="GO:0005975">
    <property type="term" value="P:carbohydrate metabolic process"/>
    <property type="evidence" value="ECO:0007669"/>
    <property type="project" value="InterPro"/>
</dbReference>
<keyword evidence="1 3" id="KW-0328">Glycosyltransferase</keyword>
<dbReference type="GO" id="GO:0032580">
    <property type="term" value="C:Golgi cisterna membrane"/>
    <property type="evidence" value="ECO:0007669"/>
    <property type="project" value="UniProtKB-SubCell"/>
</dbReference>
<dbReference type="CDD" id="cd11301">
    <property type="entry name" value="Fut1_Fut2_like"/>
    <property type="match status" value="1"/>
</dbReference>
<reference evidence="4 5" key="1">
    <citation type="submission" date="2024-04" db="EMBL/GenBank/DDBJ databases">
        <authorList>
            <consortium name="Genoscope - CEA"/>
            <person name="William W."/>
        </authorList>
    </citation>
    <scope>NUCLEOTIDE SEQUENCE [LARGE SCALE GENOMIC DNA]</scope>
</reference>
<dbReference type="InterPro" id="IPR002516">
    <property type="entry name" value="Glyco_trans_11"/>
</dbReference>
<keyword evidence="2 3" id="KW-0808">Transferase</keyword>
<dbReference type="PANTHER" id="PTHR11927:SF9">
    <property type="entry name" value="L-FUCOSYLTRANSFERASE"/>
    <property type="match status" value="1"/>
</dbReference>
<dbReference type="EC" id="2.4.1.-" evidence="3"/>
<dbReference type="EMBL" id="CAXITT010000688">
    <property type="protein sequence ID" value="CAL1545211.1"/>
    <property type="molecule type" value="Genomic_DNA"/>
</dbReference>
<proteinExistence type="inferred from homology"/>
<dbReference type="PANTHER" id="PTHR11927">
    <property type="entry name" value="GALACTOSIDE 2-L-FUCOSYLTRANSFERASE"/>
    <property type="match status" value="1"/>
</dbReference>
<keyword evidence="3" id="KW-0333">Golgi apparatus</keyword>
<evidence type="ECO:0000313" key="5">
    <source>
        <dbReference type="Proteomes" id="UP001497497"/>
    </source>
</evidence>
<comment type="pathway">
    <text evidence="3">Protein modification; protein glycosylation.</text>
</comment>
<gene>
    <name evidence="4" type="ORF">GSLYS_00018694001</name>
</gene>
<dbReference type="GO" id="GO:0008107">
    <property type="term" value="F:galactoside 2-alpha-L-fucosyltransferase activity"/>
    <property type="evidence" value="ECO:0007669"/>
    <property type="project" value="InterPro"/>
</dbReference>
<feature type="transmembrane region" description="Helical" evidence="3">
    <location>
        <begin position="12"/>
        <end position="30"/>
    </location>
</feature>
<dbReference type="AlphaFoldDB" id="A0AAV2IHX3"/>
<evidence type="ECO:0000313" key="4">
    <source>
        <dbReference type="EMBL" id="CAL1545211.1"/>
    </source>
</evidence>
<keyword evidence="5" id="KW-1185">Reference proteome</keyword>
<comment type="similarity">
    <text evidence="3">Belongs to the glycosyltransferase 11 family.</text>
</comment>
<comment type="caution">
    <text evidence="4">The sequence shown here is derived from an EMBL/GenBank/DDBJ whole genome shotgun (WGS) entry which is preliminary data.</text>
</comment>
<keyword evidence="3" id="KW-0472">Membrane</keyword>
<dbReference type="Pfam" id="PF01531">
    <property type="entry name" value="Glyco_transf_11"/>
    <property type="match status" value="1"/>
</dbReference>
<evidence type="ECO:0000256" key="3">
    <source>
        <dbReference type="RuleBase" id="RU363129"/>
    </source>
</evidence>
<protein>
    <recommendedName>
        <fullName evidence="3">L-Fucosyltransferase</fullName>
        <ecNumber evidence="3">2.4.1.-</ecNumber>
    </recommendedName>
</protein>
<sequence length="330" mass="37215">MGAKCKGCGSCLLFIVTTIVVYKLSLPVFLENFDPEGDIPSDTRILPKSDRTYSGQHIICHKFEGGLGSTLFQYASLLGIAQRQSRLLVARGNTTLAHLLRAPKFKINKSQCRSVARLVESACCRMDESLVNLEINKNYEIEGSLHSWKYFKDNFDSIRKEVQFHDGIVHQAKRIVEKALLIHNSTTTDTAVVGVHVRRGDKLHWSSVDQGYRVAPREYFLKAMKYFRDLLGGSVAFLVVSDDHAWCKSNLDGLPGVMLIRRHDPSVELTVLGLLDHSIISTGSLSWWAAFMAKGKVVYYADFVEKDSKARSRYDANFEDYMLPGWIPMS</sequence>
<accession>A0AAV2IHX3</accession>